<dbReference type="AlphaFoldDB" id="A0A0A9BQG3"/>
<reference evidence="2" key="1">
    <citation type="submission" date="2014-09" db="EMBL/GenBank/DDBJ databases">
        <authorList>
            <person name="Magalhaes I.L.F."/>
            <person name="Oliveira U."/>
            <person name="Santos F.R."/>
            <person name="Vidigal T.H.D.A."/>
            <person name="Brescovit A.D."/>
            <person name="Santos A.J."/>
        </authorList>
    </citation>
    <scope>NUCLEOTIDE SEQUENCE</scope>
    <source>
        <tissue evidence="2">Shoot tissue taken approximately 20 cm above the soil surface</tissue>
    </source>
</reference>
<organism evidence="2">
    <name type="scientific">Arundo donax</name>
    <name type="common">Giant reed</name>
    <name type="synonym">Donax arundinaceus</name>
    <dbReference type="NCBI Taxonomy" id="35708"/>
    <lineage>
        <taxon>Eukaryota</taxon>
        <taxon>Viridiplantae</taxon>
        <taxon>Streptophyta</taxon>
        <taxon>Embryophyta</taxon>
        <taxon>Tracheophyta</taxon>
        <taxon>Spermatophyta</taxon>
        <taxon>Magnoliopsida</taxon>
        <taxon>Liliopsida</taxon>
        <taxon>Poales</taxon>
        <taxon>Poaceae</taxon>
        <taxon>PACMAD clade</taxon>
        <taxon>Arundinoideae</taxon>
        <taxon>Arundineae</taxon>
        <taxon>Arundo</taxon>
    </lineage>
</organism>
<name>A0A0A9BQG3_ARUDO</name>
<protein>
    <submittedName>
        <fullName evidence="2">Uncharacterized protein</fullName>
    </submittedName>
</protein>
<evidence type="ECO:0000256" key="1">
    <source>
        <dbReference type="SAM" id="MobiDB-lite"/>
    </source>
</evidence>
<reference evidence="2" key="2">
    <citation type="journal article" date="2015" name="Data Brief">
        <title>Shoot transcriptome of the giant reed, Arundo donax.</title>
        <authorList>
            <person name="Barrero R.A."/>
            <person name="Guerrero F.D."/>
            <person name="Moolhuijzen P."/>
            <person name="Goolsby J.A."/>
            <person name="Tidwell J."/>
            <person name="Bellgard S.E."/>
            <person name="Bellgard M.I."/>
        </authorList>
    </citation>
    <scope>NUCLEOTIDE SEQUENCE</scope>
    <source>
        <tissue evidence="2">Shoot tissue taken approximately 20 cm above the soil surface</tissue>
    </source>
</reference>
<evidence type="ECO:0000313" key="2">
    <source>
        <dbReference type="EMBL" id="JAD64398.1"/>
    </source>
</evidence>
<sequence>MRKNRSEHQREPTREDKQNP</sequence>
<accession>A0A0A9BQG3</accession>
<proteinExistence type="predicted"/>
<dbReference type="EMBL" id="GBRH01233497">
    <property type="protein sequence ID" value="JAD64398.1"/>
    <property type="molecule type" value="Transcribed_RNA"/>
</dbReference>
<feature type="region of interest" description="Disordered" evidence="1">
    <location>
        <begin position="1"/>
        <end position="20"/>
    </location>
</feature>